<dbReference type="GO" id="GO:0031445">
    <property type="term" value="P:regulation of heterochromatin formation"/>
    <property type="evidence" value="ECO:0007669"/>
    <property type="project" value="TreeGrafter"/>
</dbReference>
<evidence type="ECO:0000256" key="3">
    <source>
        <dbReference type="ARBA" id="ARBA00022771"/>
    </source>
</evidence>
<dbReference type="Pfam" id="PF15613">
    <property type="entry name" value="WSD"/>
    <property type="match status" value="1"/>
</dbReference>
<feature type="domain" description="DDT" evidence="16">
    <location>
        <begin position="419"/>
        <end position="486"/>
    </location>
</feature>
<keyword evidence="7 10" id="KW-0103">Bromodomain</keyword>
<dbReference type="InterPro" id="IPR028942">
    <property type="entry name" value="WHIM1_dom"/>
</dbReference>
<dbReference type="Proteomes" id="UP000050761">
    <property type="component" value="Unassembled WGS sequence"/>
</dbReference>
<accession>A0A3P8AU09</accession>
<evidence type="ECO:0000256" key="13">
    <source>
        <dbReference type="SAM" id="MobiDB-lite"/>
    </source>
</evidence>
<dbReference type="PROSITE" id="PS50014">
    <property type="entry name" value="BROMODOMAIN_2"/>
    <property type="match status" value="1"/>
</dbReference>
<dbReference type="Pfam" id="PF15612">
    <property type="entry name" value="WHIM1"/>
    <property type="match status" value="1"/>
</dbReference>
<feature type="region of interest" description="Disordered" evidence="13">
    <location>
        <begin position="255"/>
        <end position="314"/>
    </location>
</feature>
<dbReference type="EMBL" id="UZAH01028466">
    <property type="protein sequence ID" value="VDP00358.1"/>
    <property type="molecule type" value="Genomic_DNA"/>
</dbReference>
<feature type="compositionally biased region" description="Basic and acidic residues" evidence="13">
    <location>
        <begin position="292"/>
        <end position="314"/>
    </location>
</feature>
<feature type="compositionally biased region" description="Polar residues" evidence="13">
    <location>
        <begin position="1150"/>
        <end position="1180"/>
    </location>
</feature>
<dbReference type="InterPro" id="IPR036427">
    <property type="entry name" value="Bromodomain-like_sf"/>
</dbReference>
<dbReference type="PANTHER" id="PTHR46510">
    <property type="entry name" value="BROMODOMAIN ADJACENT TO ZINC FINGER DOMAIN PROTEIN 1A"/>
    <property type="match status" value="1"/>
</dbReference>
<feature type="domain" description="WAC" evidence="17">
    <location>
        <begin position="22"/>
        <end position="129"/>
    </location>
</feature>
<keyword evidence="2" id="KW-0479">Metal-binding</keyword>
<evidence type="ECO:0000256" key="5">
    <source>
        <dbReference type="ARBA" id="ARBA00023015"/>
    </source>
</evidence>
<dbReference type="GO" id="GO:0008623">
    <property type="term" value="C:CHRAC"/>
    <property type="evidence" value="ECO:0007669"/>
    <property type="project" value="TreeGrafter"/>
</dbReference>
<dbReference type="WBParaSite" id="HPBE_0001465201-mRNA-1">
    <property type="protein sequence ID" value="HPBE_0001465201-mRNA-1"/>
    <property type="gene ID" value="HPBE_0001465201"/>
</dbReference>
<keyword evidence="8" id="KW-0804">Transcription</keyword>
<dbReference type="GO" id="GO:0006338">
    <property type="term" value="P:chromatin remodeling"/>
    <property type="evidence" value="ECO:0007669"/>
    <property type="project" value="InterPro"/>
</dbReference>
<evidence type="ECO:0000259" key="14">
    <source>
        <dbReference type="PROSITE" id="PS50014"/>
    </source>
</evidence>
<dbReference type="GO" id="GO:0008270">
    <property type="term" value="F:zinc ion binding"/>
    <property type="evidence" value="ECO:0007669"/>
    <property type="project" value="UniProtKB-KW"/>
</dbReference>
<dbReference type="Pfam" id="PF10537">
    <property type="entry name" value="WAC_Acf1_DNA_bd"/>
    <property type="match status" value="1"/>
</dbReference>
<dbReference type="PROSITE" id="PS51136">
    <property type="entry name" value="WAC"/>
    <property type="match status" value="1"/>
</dbReference>
<keyword evidence="19" id="KW-1185">Reference proteome</keyword>
<dbReference type="Pfam" id="PF00628">
    <property type="entry name" value="PHD"/>
    <property type="match status" value="1"/>
</dbReference>
<keyword evidence="9 12" id="KW-0539">Nucleus</keyword>
<protein>
    <submittedName>
        <fullName evidence="20">Bromodomain adjacent to zinc finger domain protein 1A</fullName>
    </submittedName>
</protein>
<dbReference type="InterPro" id="IPR013083">
    <property type="entry name" value="Znf_RING/FYVE/PHD"/>
</dbReference>
<dbReference type="InterPro" id="IPR018501">
    <property type="entry name" value="DDT_dom"/>
</dbReference>
<evidence type="ECO:0000259" key="17">
    <source>
        <dbReference type="PROSITE" id="PS51136"/>
    </source>
</evidence>
<dbReference type="PRINTS" id="PR00503">
    <property type="entry name" value="BROMODOMAIN"/>
</dbReference>
<evidence type="ECO:0000259" key="15">
    <source>
        <dbReference type="PROSITE" id="PS50016"/>
    </source>
</evidence>
<dbReference type="InterPro" id="IPR001965">
    <property type="entry name" value="Znf_PHD"/>
</dbReference>
<keyword evidence="3 11" id="KW-0863">Zinc-finger</keyword>
<dbReference type="GO" id="GO:0000228">
    <property type="term" value="C:nuclear chromosome"/>
    <property type="evidence" value="ECO:0007669"/>
    <property type="project" value="TreeGrafter"/>
</dbReference>
<evidence type="ECO:0000256" key="7">
    <source>
        <dbReference type="ARBA" id="ARBA00023117"/>
    </source>
</evidence>
<dbReference type="CDD" id="cd04369">
    <property type="entry name" value="Bromodomain"/>
    <property type="match status" value="1"/>
</dbReference>
<feature type="domain" description="PHD-type" evidence="15">
    <location>
        <begin position="1069"/>
        <end position="1118"/>
    </location>
</feature>
<evidence type="ECO:0000256" key="4">
    <source>
        <dbReference type="ARBA" id="ARBA00022833"/>
    </source>
</evidence>
<dbReference type="GO" id="GO:0003677">
    <property type="term" value="F:DNA binding"/>
    <property type="evidence" value="ECO:0007669"/>
    <property type="project" value="TreeGrafter"/>
</dbReference>
<dbReference type="OrthoDB" id="332390at2759"/>
<feature type="region of interest" description="Disordered" evidence="13">
    <location>
        <begin position="1129"/>
        <end position="1250"/>
    </location>
</feature>
<comment type="subcellular location">
    <subcellularLocation>
        <location evidence="1 12">Nucleus</location>
    </subcellularLocation>
</comment>
<organism evidence="19 20">
    <name type="scientific">Heligmosomoides polygyrus</name>
    <name type="common">Parasitic roundworm</name>
    <dbReference type="NCBI Taxonomy" id="6339"/>
    <lineage>
        <taxon>Eukaryota</taxon>
        <taxon>Metazoa</taxon>
        <taxon>Ecdysozoa</taxon>
        <taxon>Nematoda</taxon>
        <taxon>Chromadorea</taxon>
        <taxon>Rhabditida</taxon>
        <taxon>Rhabditina</taxon>
        <taxon>Rhabditomorpha</taxon>
        <taxon>Strongyloidea</taxon>
        <taxon>Heligmosomidae</taxon>
        <taxon>Heligmosomoides</taxon>
    </lineage>
</organism>
<evidence type="ECO:0000256" key="2">
    <source>
        <dbReference type="ARBA" id="ARBA00022723"/>
    </source>
</evidence>
<keyword evidence="6" id="KW-0175">Coiled coil</keyword>
<reference evidence="18 19" key="1">
    <citation type="submission" date="2018-11" db="EMBL/GenBank/DDBJ databases">
        <authorList>
            <consortium name="Pathogen Informatics"/>
        </authorList>
    </citation>
    <scope>NUCLEOTIDE SEQUENCE [LARGE SCALE GENOMIC DNA]</scope>
</reference>
<evidence type="ECO:0000313" key="19">
    <source>
        <dbReference type="Proteomes" id="UP000050761"/>
    </source>
</evidence>
<evidence type="ECO:0000256" key="9">
    <source>
        <dbReference type="ARBA" id="ARBA00023242"/>
    </source>
</evidence>
<dbReference type="SUPFAM" id="SSF47370">
    <property type="entry name" value="Bromodomain"/>
    <property type="match status" value="1"/>
</dbReference>
<dbReference type="PROSITE" id="PS50827">
    <property type="entry name" value="DDT"/>
    <property type="match status" value="1"/>
</dbReference>
<dbReference type="SMART" id="SM00571">
    <property type="entry name" value="DDT"/>
    <property type="match status" value="1"/>
</dbReference>
<dbReference type="PROSITE" id="PS00633">
    <property type="entry name" value="BROMODOMAIN_1"/>
    <property type="match status" value="1"/>
</dbReference>
<dbReference type="InterPro" id="IPR013136">
    <property type="entry name" value="WSTF_Acf1_Cbp146"/>
</dbReference>
<dbReference type="InterPro" id="IPR019786">
    <property type="entry name" value="Zinc_finger_PHD-type_CS"/>
</dbReference>
<keyword evidence="4" id="KW-0862">Zinc</keyword>
<dbReference type="SMART" id="SM00297">
    <property type="entry name" value="BROMO"/>
    <property type="match status" value="1"/>
</dbReference>
<evidence type="ECO:0000313" key="18">
    <source>
        <dbReference type="EMBL" id="VDP00358.1"/>
    </source>
</evidence>
<reference evidence="20" key="2">
    <citation type="submission" date="2019-09" db="UniProtKB">
        <authorList>
            <consortium name="WormBaseParasite"/>
        </authorList>
    </citation>
    <scope>IDENTIFICATION</scope>
</reference>
<keyword evidence="5" id="KW-0805">Transcription regulation</keyword>
<dbReference type="GO" id="GO:0006355">
    <property type="term" value="P:regulation of DNA-templated transcription"/>
    <property type="evidence" value="ECO:0007669"/>
    <property type="project" value="TreeGrafter"/>
</dbReference>
<evidence type="ECO:0000256" key="10">
    <source>
        <dbReference type="PROSITE-ProRule" id="PRU00035"/>
    </source>
</evidence>
<dbReference type="PANTHER" id="PTHR46510:SF1">
    <property type="entry name" value="BROMODOMAIN ADJACENT TO ZINC FINGER DOMAIN PROTEIN 1A"/>
    <property type="match status" value="1"/>
</dbReference>
<dbReference type="SMART" id="SM00249">
    <property type="entry name" value="PHD"/>
    <property type="match status" value="1"/>
</dbReference>
<accession>A0A183G0M4</accession>
<dbReference type="Gene3D" id="1.20.920.10">
    <property type="entry name" value="Bromodomain-like"/>
    <property type="match status" value="1"/>
</dbReference>
<dbReference type="InterPro" id="IPR018359">
    <property type="entry name" value="Bromodomain_CS"/>
</dbReference>
<dbReference type="PROSITE" id="PS01359">
    <property type="entry name" value="ZF_PHD_1"/>
    <property type="match status" value="1"/>
</dbReference>
<feature type="domain" description="Bromo" evidence="14">
    <location>
        <begin position="1284"/>
        <end position="1354"/>
    </location>
</feature>
<dbReference type="InterPro" id="IPR047171">
    <property type="entry name" value="BAZ1A"/>
</dbReference>
<name>A0A183G0M4_HELPZ</name>
<feature type="compositionally biased region" description="Low complexity" evidence="13">
    <location>
        <begin position="264"/>
        <end position="285"/>
    </location>
</feature>
<dbReference type="GO" id="GO:0045740">
    <property type="term" value="P:positive regulation of DNA replication"/>
    <property type="evidence" value="ECO:0007669"/>
    <property type="project" value="TreeGrafter"/>
</dbReference>
<dbReference type="PROSITE" id="PS50016">
    <property type="entry name" value="ZF_PHD_2"/>
    <property type="match status" value="1"/>
</dbReference>
<evidence type="ECO:0000256" key="6">
    <source>
        <dbReference type="ARBA" id="ARBA00023054"/>
    </source>
</evidence>
<dbReference type="InterPro" id="IPR001487">
    <property type="entry name" value="Bromodomain"/>
</dbReference>
<dbReference type="SUPFAM" id="SSF57903">
    <property type="entry name" value="FYVE/PHD zinc finger"/>
    <property type="match status" value="1"/>
</dbReference>
<dbReference type="Gene3D" id="3.30.40.10">
    <property type="entry name" value="Zinc/RING finger domain, C3HC4 (zinc finger)"/>
    <property type="match status" value="1"/>
</dbReference>
<dbReference type="InterPro" id="IPR028941">
    <property type="entry name" value="WHIM2_dom"/>
</dbReference>
<evidence type="ECO:0000256" key="11">
    <source>
        <dbReference type="PROSITE-ProRule" id="PRU00146"/>
    </source>
</evidence>
<proteinExistence type="predicted"/>
<dbReference type="InterPro" id="IPR011011">
    <property type="entry name" value="Znf_FYVE_PHD"/>
</dbReference>
<evidence type="ECO:0000313" key="20">
    <source>
        <dbReference type="WBParaSite" id="HPBE_0001465201-mRNA-1"/>
    </source>
</evidence>
<dbReference type="InterPro" id="IPR019787">
    <property type="entry name" value="Znf_PHD-finger"/>
</dbReference>
<dbReference type="Pfam" id="PF00439">
    <property type="entry name" value="Bromodomain"/>
    <property type="match status" value="1"/>
</dbReference>
<evidence type="ECO:0000256" key="1">
    <source>
        <dbReference type="ARBA" id="ARBA00004123"/>
    </source>
</evidence>
<evidence type="ECO:0000256" key="8">
    <source>
        <dbReference type="ARBA" id="ARBA00023163"/>
    </source>
</evidence>
<gene>
    <name evidence="18" type="ORF">HPBE_LOCUS14653</name>
</gene>
<feature type="compositionally biased region" description="Acidic residues" evidence="13">
    <location>
        <begin position="1138"/>
        <end position="1149"/>
    </location>
</feature>
<evidence type="ECO:0000256" key="12">
    <source>
        <dbReference type="PROSITE-ProRule" id="PRU00475"/>
    </source>
</evidence>
<sequence>MPLLHKKPIQRCEIPANVKLTDKVFLLEASNEIFLTYDEFFERMIQLNSTLFSCEYTGKTGLTFFEALESEKQAMRALGNFPPQLEQSVLFLVRNHLCRGRFEDLLNDVSLFMKDRYFVGEECSYLDGNQRIPVRITGVTVVREWQPEEVTNKEPQIPPPDIFRYTVEFLEGDSLQLASDPLMDALSDQPLVAHTSLHRPRSVASKPKLKLYLKNSCVVRNERYDIKEKFISEIDSLDWETIIGGPMPAFPRTPMLQRGRQPKAALAAASASASTSSGGLEAGSSVGQDNNETPKRTSTKEKCQSKKADAARALSEKKRTQISVQQEELASLFENARKFGVDLTPYEQTNRVLTTSEVAELKALVKSSRVQERELAREAKKLKIKAKHEWQKKRDDLDCDDLKALPVYPALNLPPWISDEELSEYLIILQFFTAFQELLPIKEVRGTNRVNLTDVIMAIQCSDPQQSPYADLMKILLSARTDRADEEDGDEADLTSKDEIALIQLQNCDPDHKIYGEKIREMNFLHEEIRLTHGQSIRHIPADWMTLTEALRLVLLTSGYYTGQSTHRHRLFARGQYKGYDDPGFVFRLKHPETMEKLRTGTVFDLTPAERMEMMKVIIYQLLTYNKFRTRQDDRLFELWEQRRELKKLRSWDQTQEQEAKDARLAREYELELIAEKGEEAAKEQIKEWPAPSEDTIKLKQHLKAVQESRRCDRDEMEQMLLNGVAFNELEYSEVITARDLQREKVQEVEQKLLESIYNLTTIAGQLHLGRDRAFRNYFLLECVPCLIVENPIEADNVGVCCEATPVADPSEYGSEEATRQFVLGCSGNMNTCSVHGEGRKRRPRWTFVDSHEKVDQIIAACNPRGLREIDLVEEITFYRARIDEVMEKVEAKLANGQFLAMFMVGQPDPSQLPSGVDWSVEMRELLLDLEEKIEQGMLGRLPPHIDRQAWRKQLQETGDVTSLIDRDVVVKGAQDDVVWTKDELPRLTAIQKLAVAFLQLVQCISLKFFQKPFSVTKTEPDTGRSVVMPTPVFLRWQRALLTCDSIPAVCLFLSTLEPSIMWAKSRLQARCKTCRRKANAEALVLCSDCDRCYHFECARLEAGPAPLDWCCTDCKANRRKIAAAEKRKAQKENAVQEPEEPYEDEQVGDENSLSTTMGEELSQSNGHGSNGNVFRTSSGRAVRRVQYNDTLMLPLDPESPRPLKSSKRQSTRSNGYTHVDGLDEDIDYDSESSNVSRSKRKRKSVNDEYTESPLRNFAPILRDADLSSRAKIEALEGLIREAMREPYAWPFLEPVDRRDVPDYYDVISRPMDLRTMINKIKQHIYDTPEEVRSDAYLIIANCKEYNEEGSDIFVCAEQLEDFFQDRFRTFFDEKKKRR</sequence>
<evidence type="ECO:0000259" key="16">
    <source>
        <dbReference type="PROSITE" id="PS50827"/>
    </source>
</evidence>